<feature type="region of interest" description="Disordered" evidence="2">
    <location>
        <begin position="77"/>
        <end position="116"/>
    </location>
</feature>
<organism evidence="4">
    <name type="scientific">Timema californicum</name>
    <name type="common">California timema</name>
    <name type="synonym">Walking stick</name>
    <dbReference type="NCBI Taxonomy" id="61474"/>
    <lineage>
        <taxon>Eukaryota</taxon>
        <taxon>Metazoa</taxon>
        <taxon>Ecdysozoa</taxon>
        <taxon>Arthropoda</taxon>
        <taxon>Hexapoda</taxon>
        <taxon>Insecta</taxon>
        <taxon>Pterygota</taxon>
        <taxon>Neoptera</taxon>
        <taxon>Polyneoptera</taxon>
        <taxon>Phasmatodea</taxon>
        <taxon>Timematodea</taxon>
        <taxon>Timematoidea</taxon>
        <taxon>Timematidae</taxon>
        <taxon>Timema</taxon>
    </lineage>
</organism>
<feature type="compositionally biased region" description="Polar residues" evidence="2">
    <location>
        <begin position="252"/>
        <end position="264"/>
    </location>
</feature>
<dbReference type="Pfam" id="PF02020">
    <property type="entry name" value="W2"/>
    <property type="match status" value="1"/>
</dbReference>
<accession>A0A7R9P2A7</accession>
<dbReference type="AlphaFoldDB" id="A0A7R9P2A7"/>
<dbReference type="Pfam" id="PF21140">
    <property type="entry name" value="eIF4G1-like_eIF4E-bd"/>
    <property type="match status" value="1"/>
</dbReference>
<evidence type="ECO:0000256" key="2">
    <source>
        <dbReference type="SAM" id="MobiDB-lite"/>
    </source>
</evidence>
<feature type="compositionally biased region" description="Polar residues" evidence="2">
    <location>
        <begin position="754"/>
        <end position="763"/>
    </location>
</feature>
<dbReference type="GO" id="GO:0003743">
    <property type="term" value="F:translation initiation factor activity"/>
    <property type="evidence" value="ECO:0007669"/>
    <property type="project" value="TreeGrafter"/>
</dbReference>
<dbReference type="PANTHER" id="PTHR23253:SF78">
    <property type="entry name" value="EUKARYOTIC TRANSLATION INITIATION FACTOR 4G1, ISOFORM B-RELATED"/>
    <property type="match status" value="1"/>
</dbReference>
<dbReference type="InterPro" id="IPR049485">
    <property type="entry name" value="eIF4G1-like_eIF4E-bd"/>
</dbReference>
<proteinExistence type="predicted"/>
<dbReference type="FunFam" id="1.25.40.180:FF:000042">
    <property type="entry name" value="Eukaryotic translation initiation factor 4 gamma"/>
    <property type="match status" value="1"/>
</dbReference>
<dbReference type="PROSITE" id="PS51363">
    <property type="entry name" value="W2"/>
    <property type="match status" value="1"/>
</dbReference>
<feature type="compositionally biased region" description="Basic and acidic residues" evidence="2">
    <location>
        <begin position="739"/>
        <end position="752"/>
    </location>
</feature>
<evidence type="ECO:0000256" key="1">
    <source>
        <dbReference type="ARBA" id="ARBA00022845"/>
    </source>
</evidence>
<dbReference type="Pfam" id="PF02854">
    <property type="entry name" value="MIF4G"/>
    <property type="match status" value="1"/>
</dbReference>
<feature type="region of interest" description="Disordered" evidence="2">
    <location>
        <begin position="1"/>
        <end position="56"/>
    </location>
</feature>
<evidence type="ECO:0000259" key="3">
    <source>
        <dbReference type="PROSITE" id="PS51363"/>
    </source>
</evidence>
<feature type="compositionally biased region" description="Basic and acidic residues" evidence="2">
    <location>
        <begin position="16"/>
        <end position="30"/>
    </location>
</feature>
<dbReference type="Gene3D" id="1.25.40.180">
    <property type="match status" value="3"/>
</dbReference>
<feature type="region of interest" description="Disordered" evidence="2">
    <location>
        <begin position="230"/>
        <end position="265"/>
    </location>
</feature>
<dbReference type="InterPro" id="IPR016024">
    <property type="entry name" value="ARM-type_fold"/>
</dbReference>
<dbReference type="PANTHER" id="PTHR23253">
    <property type="entry name" value="EUKARYOTIC TRANSLATION INITIATION FACTOR 4 GAMMA"/>
    <property type="match status" value="1"/>
</dbReference>
<feature type="region of interest" description="Disordered" evidence="2">
    <location>
        <begin position="569"/>
        <end position="622"/>
    </location>
</feature>
<dbReference type="InterPro" id="IPR003890">
    <property type="entry name" value="MIF4G-like_typ-3"/>
</dbReference>
<sequence>MIGKATQRSKQKRVAKMKDYNRKGVGKEGSDMDAFVGSATEETPPPSAVTAPTPAPTPVPTPVPVAAVVTPAQVLPPVPRVPEAESPVTVEAPARPMVMDSPEPKEGEEQQPDVYAEEEKLVTALNEENTKVSAAALKEDILPVIENIPVVPALFNDKLPYKNDQWSPVNPDGKKKYERDFLMELQNDPQSKKKPENLPDLEVVLNNSSNRQPRAMDSRPLMNQNRTHESLTPNFALRGSGGPRYQGPIPKRNSQQGKPKSNKPNVIHVSLSLREDIKLHETENAWKPGRVKGNSASEVEAKTEELYKKVRSVLNKLTPQKFHTLVNQVQSLPIDNSERLLGVINLVFEKAVDEPSFSVAYAQMCKVLSNMQVPADRKTKEDSEFVEFRKLLLNRCQHEFEKSTEAELNRDEKLKEIEATIDPEKKKELQALYDEEERKIRMKSVGNIRFIGELFKLQMLTAGIMIRCIKHLLSEGDEESLECLCKLLTTIGKDLETKQSLDQYFDKMRDLSMKRGKISSRVRFMLQDVLELRNCKWKPRRDDSAPKTIDQIQKEAEKETSDMLIALNSAQQTPRRQDDRGGGGGGGGNTMDRRKNRGGPGGGNMNEDGWNTVAPGNRSNSRIAVDTNKFKLNKDSDLAINLGSKNLFSSWGKGAAIKTEPEKKGPQYSSTNYYSALINANEMPEERRQPPSIISSSRAGPGKSTPTPSIEKERMVASFKPAMEDSRPTQTSGHPSRSSSRDNSVRRSEESFRPSASISVDNDSVMNARPTILPPVIPPSITTEQLERKTHLLLDEFFQNANLQEAEQTVVETFSDSNFNAFVLECINYVMERTSHARLSLGKLKSFLSFADDYAIDVPKVWLYVAETIVPLMSTEHFEFTLGAPTYPQSYQVASTALSMTDVENKILEFLLSSNPFDQITSWISANVGDKVAEPQFIRALSTAVVRSCNSQLGSEQNTSWKLKVELLRKEENLLTKYMDNKENLELQCLFAIQALTNELEHPQGFLCLIFQTLWEDGIIPTESFLAWSICNDGHEVTGKAVALKSLTSFFTALKETENDSSCEDS</sequence>
<feature type="region of interest" description="Disordered" evidence="2">
    <location>
        <begin position="206"/>
        <end position="225"/>
    </location>
</feature>
<protein>
    <submittedName>
        <fullName evidence="4">(California timema) hypothetical protein</fullName>
    </submittedName>
</protein>
<keyword evidence="1" id="KW-0810">Translation regulation</keyword>
<feature type="region of interest" description="Disordered" evidence="2">
    <location>
        <begin position="683"/>
        <end position="763"/>
    </location>
</feature>
<dbReference type="EMBL" id="OE179086">
    <property type="protein sequence ID" value="CAD7567398.1"/>
    <property type="molecule type" value="Genomic_DNA"/>
</dbReference>
<gene>
    <name evidence="4" type="ORF">TCMB3V08_LOCUS200</name>
</gene>
<name>A0A7R9P2A7_TIMCA</name>
<dbReference type="SMART" id="SM00515">
    <property type="entry name" value="eIF5C"/>
    <property type="match status" value="1"/>
</dbReference>
<feature type="compositionally biased region" description="Pro residues" evidence="2">
    <location>
        <begin position="43"/>
        <end position="56"/>
    </location>
</feature>
<dbReference type="GO" id="GO:0016281">
    <property type="term" value="C:eukaryotic translation initiation factor 4F complex"/>
    <property type="evidence" value="ECO:0007669"/>
    <property type="project" value="TreeGrafter"/>
</dbReference>
<dbReference type="SUPFAM" id="SSF48371">
    <property type="entry name" value="ARM repeat"/>
    <property type="match status" value="3"/>
</dbReference>
<reference evidence="4" key="1">
    <citation type="submission" date="2020-11" db="EMBL/GenBank/DDBJ databases">
        <authorList>
            <person name="Tran Van P."/>
        </authorList>
    </citation>
    <scope>NUCLEOTIDE SEQUENCE</scope>
</reference>
<evidence type="ECO:0000313" key="4">
    <source>
        <dbReference type="EMBL" id="CAD7567398.1"/>
    </source>
</evidence>
<dbReference type="GO" id="GO:0006417">
    <property type="term" value="P:regulation of translation"/>
    <property type="evidence" value="ECO:0007669"/>
    <property type="project" value="UniProtKB-KW"/>
</dbReference>
<dbReference type="GO" id="GO:0003729">
    <property type="term" value="F:mRNA binding"/>
    <property type="evidence" value="ECO:0007669"/>
    <property type="project" value="TreeGrafter"/>
</dbReference>
<dbReference type="CDD" id="cd11559">
    <property type="entry name" value="W2_eIF4G1_like"/>
    <property type="match status" value="1"/>
</dbReference>
<dbReference type="SMART" id="SM00543">
    <property type="entry name" value="MIF4G"/>
    <property type="match status" value="1"/>
</dbReference>
<feature type="domain" description="W2" evidence="3">
    <location>
        <begin position="894"/>
        <end position="1064"/>
    </location>
</feature>
<dbReference type="InterPro" id="IPR003307">
    <property type="entry name" value="W2_domain"/>
</dbReference>